<evidence type="ECO:0000313" key="2">
    <source>
        <dbReference type="EMBL" id="KKW30012.1"/>
    </source>
</evidence>
<accession>A0A0G1ZPD7</accession>
<dbReference type="Pfam" id="PF04266">
    <property type="entry name" value="ASCH"/>
    <property type="match status" value="1"/>
</dbReference>
<dbReference type="InterPro" id="IPR007374">
    <property type="entry name" value="ASCH_domain"/>
</dbReference>
<dbReference type="AlphaFoldDB" id="A0A0G1ZPD7"/>
<name>A0A0G1ZPD7_9BACT</name>
<gene>
    <name evidence="2" type="ORF">UY72_C0026G0004</name>
</gene>
<dbReference type="PANTHER" id="PTHR42250:SF1">
    <property type="entry name" value="ASCH DOMAIN-CONTAINING PROTEIN"/>
    <property type="match status" value="1"/>
</dbReference>
<dbReference type="Gene3D" id="2.30.130.30">
    <property type="entry name" value="Hypothetical protein"/>
    <property type="match status" value="1"/>
</dbReference>
<organism evidence="2 3">
    <name type="scientific">Candidatus Uhrbacteria bacterium GW2011_GWD2_52_7</name>
    <dbReference type="NCBI Taxonomy" id="1618989"/>
    <lineage>
        <taxon>Bacteria</taxon>
        <taxon>Candidatus Uhriibacteriota</taxon>
    </lineage>
</organism>
<sequence length="106" mass="12414">MKVIKFRSELADMILQGKKTTTFRLFDDKDLRAGDEIHLVRWETGEEFGKTTIREAYEKTLGELTEDDFVGHERYVSEEEMYTTLRTFYGDSVGPHTVVKIIRFTV</sequence>
<protein>
    <recommendedName>
        <fullName evidence="1">ASCH domain-containing protein</fullName>
    </recommendedName>
</protein>
<dbReference type="SUPFAM" id="SSF88697">
    <property type="entry name" value="PUA domain-like"/>
    <property type="match status" value="1"/>
</dbReference>
<dbReference type="EMBL" id="LCRD01000026">
    <property type="protein sequence ID" value="KKW30012.1"/>
    <property type="molecule type" value="Genomic_DNA"/>
</dbReference>
<dbReference type="InterPro" id="IPR015947">
    <property type="entry name" value="PUA-like_sf"/>
</dbReference>
<evidence type="ECO:0000259" key="1">
    <source>
        <dbReference type="SMART" id="SM01022"/>
    </source>
</evidence>
<dbReference type="PANTHER" id="PTHR42250">
    <property type="entry name" value="ASCH DOMAIN-CONTAINING PROTEIN"/>
    <property type="match status" value="1"/>
</dbReference>
<dbReference type="Proteomes" id="UP000034846">
    <property type="component" value="Unassembled WGS sequence"/>
</dbReference>
<feature type="domain" description="ASCH" evidence="1">
    <location>
        <begin position="4"/>
        <end position="106"/>
    </location>
</feature>
<proteinExistence type="predicted"/>
<dbReference type="SMART" id="SM01022">
    <property type="entry name" value="ASCH"/>
    <property type="match status" value="1"/>
</dbReference>
<evidence type="ECO:0000313" key="3">
    <source>
        <dbReference type="Proteomes" id="UP000034846"/>
    </source>
</evidence>
<reference evidence="2 3" key="1">
    <citation type="journal article" date="2015" name="Nature">
        <title>rRNA introns, odd ribosomes, and small enigmatic genomes across a large radiation of phyla.</title>
        <authorList>
            <person name="Brown C.T."/>
            <person name="Hug L.A."/>
            <person name="Thomas B.C."/>
            <person name="Sharon I."/>
            <person name="Castelle C.J."/>
            <person name="Singh A."/>
            <person name="Wilkins M.J."/>
            <person name="Williams K.H."/>
            <person name="Banfield J.F."/>
        </authorList>
    </citation>
    <scope>NUCLEOTIDE SEQUENCE [LARGE SCALE GENOMIC DNA]</scope>
</reference>
<comment type="caution">
    <text evidence="2">The sequence shown here is derived from an EMBL/GenBank/DDBJ whole genome shotgun (WGS) entry which is preliminary data.</text>
</comment>